<evidence type="ECO:0000259" key="2">
    <source>
        <dbReference type="Pfam" id="PF13632"/>
    </source>
</evidence>
<evidence type="ECO:0000313" key="3">
    <source>
        <dbReference type="EMBL" id="AIZ16433.1"/>
    </source>
</evidence>
<dbReference type="Proteomes" id="UP000030636">
    <property type="component" value="Chromosome"/>
</dbReference>
<dbReference type="SUPFAM" id="SSF53448">
    <property type="entry name" value="Nucleotide-diphospho-sugar transferases"/>
    <property type="match status" value="1"/>
</dbReference>
<accession>A0A0A7I866</accession>
<dbReference type="STRING" id="1447715.AH67_05550"/>
<feature type="domain" description="Glycosyltransferase 2-like" evidence="2">
    <location>
        <begin position="133"/>
        <end position="342"/>
    </location>
</feature>
<keyword evidence="1" id="KW-0812">Transmembrane</keyword>
<dbReference type="Pfam" id="PF13632">
    <property type="entry name" value="Glyco_trans_2_3"/>
    <property type="match status" value="1"/>
</dbReference>
<feature type="transmembrane region" description="Helical" evidence="1">
    <location>
        <begin position="704"/>
        <end position="725"/>
    </location>
</feature>
<gene>
    <name evidence="3" type="ORF">AH67_05550</name>
</gene>
<sequence>MTLSGNSEIQQVIGEALASRPYSHDQRAVTNVTAVITVEHDLRFLPRTLASVLRQSVLPSTIVIADCSGNTVQSVQTSFEIIPTVAEVYQEVPEPQRISVQLVRVTQAKSFADAVAKVLRTAQVDTSTKMLWLLHDDSRPADDRCLEALLDAWRNTPTAALLGAKQLDWEGTHLHAVGAYAASHRVTTLVVDGEPDQEQYDTRRDVFAVSLAGALVPVNTVTAVGAVNPWFGTFDESDDFCRRLCRNGKRVVVVPQARIAHRRARWDGVRSKGGEPINQDDATNTSMAQLSGEQKYRYTDINALWWPLAWIAGLIIAAASAIRLLFRKNPYRAWCTLCMPWIALCGIPGALSARHRLKKVSTVPRRALAPLTADRQQIRQWHARIDAFNDQCNNVVLDPLATAHLRARLIRRWALAATAALLALICTVIMYWGILRYAFADTSMYSNQLLPTDATFRQLVESATTPWVFGIGTGIPVPPTPWLLVLMVCSVCTGGHVSVAMALIFFLSAPLCVLSFWALAGVVTRSDTVRVLCGLLWYGCALAFGLYAEANLPMLTVMVFLPGALALSFKAVGLYRTEAPVNPRSSIQAAAASALMFIPAVAAEPQLLLALIVIFVAFLVFVRRHRLMLLLIPFPAAVALAPTLVNAVRYGADGMWRQLFGDIMVPAATVNGTPKILNLNALIWRTFGIDAPQTWSAWATPDGIRDACIIITMILIVIVAIVALFRPSMFRACRILWTVAICGFALAIVSAAVVVAVMPYGVAGGSVLPGVALAACGLLGSAALMAGSAVKPFNRLTEETASSFPAGRIGRAAIAVLLAVATASCCWYGWSIAARDGVGITGSGLPMVARDYLDQQGDRRILALRGSGNGTIEYSVMRTGRGDLIDSSPAYRVSAAYGLQHDTDDEQLARLSAHLLANSDDDAIATLSDLGFGGIYVVTGASGDISARASEQLLANVTASQGTQSVVSSTDGTYFRLTLNATPSQHIDASAQHLVQHSPWRSAWLWCLGIIVVLYCLVAIPRRHTAAKEEQE</sequence>
<dbReference type="PANTHER" id="PTHR43685">
    <property type="entry name" value="GLYCOSYLTRANSFERASE"/>
    <property type="match status" value="1"/>
</dbReference>
<feature type="transmembrane region" description="Helical" evidence="1">
    <location>
        <begin position="737"/>
        <end position="761"/>
    </location>
</feature>
<feature type="transmembrane region" description="Helical" evidence="1">
    <location>
        <begin position="811"/>
        <end position="830"/>
    </location>
</feature>
<feature type="transmembrane region" description="Helical" evidence="1">
    <location>
        <begin position="767"/>
        <end position="790"/>
    </location>
</feature>
<proteinExistence type="predicted"/>
<evidence type="ECO:0000256" key="1">
    <source>
        <dbReference type="SAM" id="Phobius"/>
    </source>
</evidence>
<keyword evidence="4" id="KW-1185">Reference proteome</keyword>
<dbReference type="RefSeq" id="WP_022858605.1">
    <property type="nucleotide sequence ID" value="NZ_CP007457.1"/>
</dbReference>
<dbReference type="AlphaFoldDB" id="A0A0A7I866"/>
<protein>
    <submittedName>
        <fullName evidence="3">Membrane protein</fullName>
    </submittedName>
</protein>
<feature type="transmembrane region" description="Helical" evidence="1">
    <location>
        <begin position="1003"/>
        <end position="1020"/>
    </location>
</feature>
<feature type="transmembrane region" description="Helical" evidence="1">
    <location>
        <begin position="484"/>
        <end position="517"/>
    </location>
</feature>
<feature type="transmembrane region" description="Helical" evidence="1">
    <location>
        <begin position="554"/>
        <end position="573"/>
    </location>
</feature>
<evidence type="ECO:0000313" key="4">
    <source>
        <dbReference type="Proteomes" id="UP000030636"/>
    </source>
</evidence>
<keyword evidence="1" id="KW-1133">Transmembrane helix</keyword>
<feature type="transmembrane region" description="Helical" evidence="1">
    <location>
        <begin position="529"/>
        <end position="548"/>
    </location>
</feature>
<dbReference type="InterPro" id="IPR001173">
    <property type="entry name" value="Glyco_trans_2-like"/>
</dbReference>
<dbReference type="InterPro" id="IPR029044">
    <property type="entry name" value="Nucleotide-diphossugar_trans"/>
</dbReference>
<dbReference type="InterPro" id="IPR050834">
    <property type="entry name" value="Glycosyltransf_2"/>
</dbReference>
<dbReference type="PANTHER" id="PTHR43685:SF3">
    <property type="entry name" value="SLR2126 PROTEIN"/>
    <property type="match status" value="1"/>
</dbReference>
<dbReference type="KEGG" id="bpsp:AH67_05550"/>
<organism evidence="3 4">
    <name type="scientific">Bifidobacterium pseudolongum PV8-2</name>
    <dbReference type="NCBI Taxonomy" id="1447715"/>
    <lineage>
        <taxon>Bacteria</taxon>
        <taxon>Bacillati</taxon>
        <taxon>Actinomycetota</taxon>
        <taxon>Actinomycetes</taxon>
        <taxon>Bifidobacteriales</taxon>
        <taxon>Bifidobacteriaceae</taxon>
        <taxon>Bifidobacterium</taxon>
    </lineage>
</organism>
<dbReference type="Gene3D" id="3.90.550.10">
    <property type="entry name" value="Spore Coat Polysaccharide Biosynthesis Protein SpsA, Chain A"/>
    <property type="match status" value="1"/>
</dbReference>
<keyword evidence="1" id="KW-0472">Membrane</keyword>
<reference evidence="3 4" key="1">
    <citation type="journal article" date="2015" name="Genome Announc.">
        <title>Bifidobacterium pseudolongum Strain PV8-2, Isolated from a Stool Sample of an Anemic Kenyan Infant.</title>
        <authorList>
            <person name="Vazquez-Gutierrez P."/>
            <person name="Lacroix C."/>
            <person name="Chassard C."/>
            <person name="Klumpp J."/>
            <person name="Stevens M.J."/>
            <person name="Jans C."/>
        </authorList>
    </citation>
    <scope>NUCLEOTIDE SEQUENCE [LARGE SCALE GENOMIC DNA]</scope>
    <source>
        <strain evidence="3 4">PV8-2</strain>
    </source>
</reference>
<feature type="transmembrane region" description="Helical" evidence="1">
    <location>
        <begin position="413"/>
        <end position="434"/>
    </location>
</feature>
<feature type="transmembrane region" description="Helical" evidence="1">
    <location>
        <begin position="629"/>
        <end position="652"/>
    </location>
</feature>
<dbReference type="HOGENOM" id="CLU_005856_0_0_11"/>
<feature type="transmembrane region" description="Helical" evidence="1">
    <location>
        <begin position="607"/>
        <end position="622"/>
    </location>
</feature>
<dbReference type="EMBL" id="CP007457">
    <property type="protein sequence ID" value="AIZ16433.1"/>
    <property type="molecule type" value="Genomic_DNA"/>
</dbReference>
<name>A0A0A7I866_9BIFI</name>
<feature type="transmembrane region" description="Helical" evidence="1">
    <location>
        <begin position="304"/>
        <end position="325"/>
    </location>
</feature>
<dbReference type="OrthoDB" id="3734530at2"/>